<dbReference type="Proteomes" id="UP000240481">
    <property type="component" value="Unassembled WGS sequence"/>
</dbReference>
<gene>
    <name evidence="1" type="ORF">C9I94_10875</name>
</gene>
<evidence type="ECO:0000313" key="2">
    <source>
        <dbReference type="Proteomes" id="UP000240481"/>
    </source>
</evidence>
<dbReference type="AlphaFoldDB" id="A0A0J8V7B1"/>
<dbReference type="EMBL" id="PYLZ01000005">
    <property type="protein sequence ID" value="PSW24531.1"/>
    <property type="molecule type" value="Genomic_DNA"/>
</dbReference>
<comment type="caution">
    <text evidence="1">The sequence shown here is derived from an EMBL/GenBank/DDBJ whole genome shotgun (WGS) entry which is preliminary data.</text>
</comment>
<evidence type="ECO:0000313" key="1">
    <source>
        <dbReference type="EMBL" id="PSW24531.1"/>
    </source>
</evidence>
<dbReference type="RefSeq" id="WP_048900903.1">
    <property type="nucleotide sequence ID" value="NZ_AP024853.1"/>
</dbReference>
<dbReference type="STRING" id="680026.AB733_23075"/>
<sequence length="166" mass="18603">MDALQANNILMRDILGFNEPDFATAYVTIAYTDQSELDAKGINCNELAMRKNLASLLSERTGTITALVEAAIQTKPQFCAFALTNHLAWKSLVMHRLSQERARIPSFEVAHFFLSYPDSPKFSDACDYVMESGIDVPSEFRKEFTEFFNSSVHESLYQEGQGDGKG</sequence>
<keyword evidence="2" id="KW-1185">Reference proteome</keyword>
<reference evidence="1 2" key="1">
    <citation type="submission" date="2018-01" db="EMBL/GenBank/DDBJ databases">
        <title>Whole genome sequencing of Histamine producing bacteria.</title>
        <authorList>
            <person name="Butler K."/>
        </authorList>
    </citation>
    <scope>NUCLEOTIDE SEQUENCE [LARGE SCALE GENOMIC DNA]</scope>
    <source>
        <strain evidence="1 2">DSM 24669</strain>
    </source>
</reference>
<protein>
    <submittedName>
        <fullName evidence="1">Uncharacterized protein</fullName>
    </submittedName>
</protein>
<organism evidence="1 2">
    <name type="scientific">Photobacterium swingsii</name>
    <dbReference type="NCBI Taxonomy" id="680026"/>
    <lineage>
        <taxon>Bacteria</taxon>
        <taxon>Pseudomonadati</taxon>
        <taxon>Pseudomonadota</taxon>
        <taxon>Gammaproteobacteria</taxon>
        <taxon>Vibrionales</taxon>
        <taxon>Vibrionaceae</taxon>
        <taxon>Photobacterium</taxon>
    </lineage>
</organism>
<accession>A0A0J8V7B1</accession>
<proteinExistence type="predicted"/>
<name>A0A0J8V7B1_9GAMM</name>